<dbReference type="InterPro" id="IPR001789">
    <property type="entry name" value="Sig_transdc_resp-reg_receiver"/>
</dbReference>
<dbReference type="Gene3D" id="3.40.50.2300">
    <property type="match status" value="2"/>
</dbReference>
<dbReference type="AlphaFoldDB" id="A0A3N7IXQ1"/>
<protein>
    <submittedName>
        <fullName evidence="4">Response regulator</fullName>
    </submittedName>
</protein>
<feature type="modified residue" description="4-aspartylphosphate" evidence="2">
    <location>
        <position position="53"/>
    </location>
</feature>
<sequence>MAARVLVVDDNLINRKLACSLLTMEGYVVQSCEDAEEVLRVLPLGAPDIILMDIGLPGMDGLALTRLLKADPRYAELPIIAMTAFTMKGDERKALDAGCNGYIAKPIDTRQLASQVQAYLDEAERRKAQLKVMIVEDHRIDMKLAGERVRLSGHLVLSNTTAEQALESLSRQHPDVVLLDLNLPGMDGLSFVKLVKQDPATAMLPVVAVTAYPDRFQREDMLAAGCAAYLVKPVEARQLLAALEEALRQAPDG</sequence>
<accession>A0A3N7IXQ1</accession>
<feature type="domain" description="Response regulatory" evidence="3">
    <location>
        <begin position="131"/>
        <end position="247"/>
    </location>
</feature>
<dbReference type="GO" id="GO:0000160">
    <property type="term" value="P:phosphorelay signal transduction system"/>
    <property type="evidence" value="ECO:0007669"/>
    <property type="project" value="InterPro"/>
</dbReference>
<proteinExistence type="predicted"/>
<dbReference type="InterPro" id="IPR011006">
    <property type="entry name" value="CheY-like_superfamily"/>
</dbReference>
<dbReference type="PANTHER" id="PTHR44591">
    <property type="entry name" value="STRESS RESPONSE REGULATOR PROTEIN 1"/>
    <property type="match status" value="1"/>
</dbReference>
<dbReference type="OrthoDB" id="9179585at2"/>
<keyword evidence="5" id="KW-1185">Reference proteome</keyword>
<name>A0A3N7IXQ1_9BURK</name>
<dbReference type="PANTHER" id="PTHR44591:SF23">
    <property type="entry name" value="CHEY SUBFAMILY"/>
    <property type="match status" value="1"/>
</dbReference>
<dbReference type="EMBL" id="QUSW01000004">
    <property type="protein sequence ID" value="RQP23542.1"/>
    <property type="molecule type" value="Genomic_DNA"/>
</dbReference>
<dbReference type="SUPFAM" id="SSF52172">
    <property type="entry name" value="CheY-like"/>
    <property type="match status" value="2"/>
</dbReference>
<dbReference type="Pfam" id="PF00072">
    <property type="entry name" value="Response_reg"/>
    <property type="match status" value="2"/>
</dbReference>
<reference evidence="4 5" key="2">
    <citation type="submission" date="2018-12" db="EMBL/GenBank/DDBJ databases">
        <title>Rhizobacter gummiphilus sp. nov., a rubber-degrading bacterium isolated from the soil of a botanical garden in Japan.</title>
        <authorList>
            <person name="Shunsuke S.S."/>
        </authorList>
    </citation>
    <scope>NUCLEOTIDE SEQUENCE [LARGE SCALE GENOMIC DNA]</scope>
    <source>
        <strain evidence="4 5">S-16</strain>
    </source>
</reference>
<reference evidence="4 5" key="1">
    <citation type="submission" date="2018-08" db="EMBL/GenBank/DDBJ databases">
        <authorList>
            <person name="Khan S.A."/>
            <person name="Jeon C.O."/>
            <person name="Chun B.H."/>
            <person name="Jeong S.E."/>
        </authorList>
    </citation>
    <scope>NUCLEOTIDE SEQUENCE [LARGE SCALE GENOMIC DNA]</scope>
    <source>
        <strain evidence="4 5">S-16</strain>
    </source>
</reference>
<organism evidence="4 5">
    <name type="scientific">Piscinibacter terrae</name>
    <dbReference type="NCBI Taxonomy" id="2496871"/>
    <lineage>
        <taxon>Bacteria</taxon>
        <taxon>Pseudomonadati</taxon>
        <taxon>Pseudomonadota</taxon>
        <taxon>Betaproteobacteria</taxon>
        <taxon>Burkholderiales</taxon>
        <taxon>Sphaerotilaceae</taxon>
        <taxon>Piscinibacter</taxon>
    </lineage>
</organism>
<gene>
    <name evidence="4" type="ORF">DZC73_15435</name>
</gene>
<evidence type="ECO:0000313" key="5">
    <source>
        <dbReference type="Proteomes" id="UP000267464"/>
    </source>
</evidence>
<dbReference type="PROSITE" id="PS50110">
    <property type="entry name" value="RESPONSE_REGULATORY"/>
    <property type="match status" value="2"/>
</dbReference>
<evidence type="ECO:0000256" key="1">
    <source>
        <dbReference type="ARBA" id="ARBA00022553"/>
    </source>
</evidence>
<comment type="caution">
    <text evidence="4">The sequence shown here is derived from an EMBL/GenBank/DDBJ whole genome shotgun (WGS) entry which is preliminary data.</text>
</comment>
<dbReference type="SMART" id="SM00448">
    <property type="entry name" value="REC"/>
    <property type="match status" value="2"/>
</dbReference>
<dbReference type="RefSeq" id="WP_124541262.1">
    <property type="nucleotide sequence ID" value="NZ_QUSW01000004.1"/>
</dbReference>
<evidence type="ECO:0000256" key="2">
    <source>
        <dbReference type="PROSITE-ProRule" id="PRU00169"/>
    </source>
</evidence>
<keyword evidence="1 2" id="KW-0597">Phosphoprotein</keyword>
<evidence type="ECO:0000259" key="3">
    <source>
        <dbReference type="PROSITE" id="PS50110"/>
    </source>
</evidence>
<feature type="modified residue" description="4-aspartylphosphate" evidence="2">
    <location>
        <position position="180"/>
    </location>
</feature>
<dbReference type="Proteomes" id="UP000267464">
    <property type="component" value="Unassembled WGS sequence"/>
</dbReference>
<evidence type="ECO:0000313" key="4">
    <source>
        <dbReference type="EMBL" id="RQP23542.1"/>
    </source>
</evidence>
<feature type="domain" description="Response regulatory" evidence="3">
    <location>
        <begin position="4"/>
        <end position="120"/>
    </location>
</feature>
<dbReference type="InterPro" id="IPR050595">
    <property type="entry name" value="Bact_response_regulator"/>
</dbReference>